<dbReference type="EMBL" id="BARV01044056">
    <property type="protein sequence ID" value="GAI68712.1"/>
    <property type="molecule type" value="Genomic_DNA"/>
</dbReference>
<accession>X1QJP1</accession>
<comment type="caution">
    <text evidence="1">The sequence shown here is derived from an EMBL/GenBank/DDBJ whole genome shotgun (WGS) entry which is preliminary data.</text>
</comment>
<proteinExistence type="predicted"/>
<reference evidence="1" key="1">
    <citation type="journal article" date="2014" name="Front. Microbiol.">
        <title>High frequency of phylogenetically diverse reductive dehalogenase-homologous genes in deep subseafloor sedimentary metagenomes.</title>
        <authorList>
            <person name="Kawai M."/>
            <person name="Futagami T."/>
            <person name="Toyoda A."/>
            <person name="Takaki Y."/>
            <person name="Nishi S."/>
            <person name="Hori S."/>
            <person name="Arai W."/>
            <person name="Tsubouchi T."/>
            <person name="Morono Y."/>
            <person name="Uchiyama I."/>
            <person name="Ito T."/>
            <person name="Fujiyama A."/>
            <person name="Inagaki F."/>
            <person name="Takami H."/>
        </authorList>
    </citation>
    <scope>NUCLEOTIDE SEQUENCE</scope>
    <source>
        <strain evidence="1">Expedition CK06-06</strain>
    </source>
</reference>
<name>X1QJP1_9ZZZZ</name>
<organism evidence="1">
    <name type="scientific">marine sediment metagenome</name>
    <dbReference type="NCBI Taxonomy" id="412755"/>
    <lineage>
        <taxon>unclassified sequences</taxon>
        <taxon>metagenomes</taxon>
        <taxon>ecological metagenomes</taxon>
    </lineage>
</organism>
<protein>
    <submittedName>
        <fullName evidence="1">Uncharacterized protein</fullName>
    </submittedName>
</protein>
<feature type="non-terminal residue" evidence="1">
    <location>
        <position position="1"/>
    </location>
</feature>
<gene>
    <name evidence="1" type="ORF">S06H3_65431</name>
</gene>
<dbReference type="AlphaFoldDB" id="X1QJP1"/>
<sequence>PTFSNVMSKFTVHDRVRVKSKYWPYKDIKNIPGRITEIVPTKHPLCTVQFPEFRGCYEDYELEKVE</sequence>
<evidence type="ECO:0000313" key="1">
    <source>
        <dbReference type="EMBL" id="GAI68712.1"/>
    </source>
</evidence>